<dbReference type="EMBL" id="CAJVPW010071042">
    <property type="protein sequence ID" value="CAG8792996.1"/>
    <property type="molecule type" value="Genomic_DNA"/>
</dbReference>
<accession>A0ACA9RG87</accession>
<reference evidence="1" key="1">
    <citation type="submission" date="2021-06" db="EMBL/GenBank/DDBJ databases">
        <authorList>
            <person name="Kallberg Y."/>
            <person name="Tangrot J."/>
            <person name="Rosling A."/>
        </authorList>
    </citation>
    <scope>NUCLEOTIDE SEQUENCE</scope>
    <source>
        <strain evidence="1">28 12/20/2015</strain>
    </source>
</reference>
<proteinExistence type="predicted"/>
<name>A0ACA9RG87_9GLOM</name>
<evidence type="ECO:0000313" key="2">
    <source>
        <dbReference type="Proteomes" id="UP000789366"/>
    </source>
</evidence>
<keyword evidence="2" id="KW-1185">Reference proteome</keyword>
<feature type="non-terminal residue" evidence="1">
    <location>
        <position position="74"/>
    </location>
</feature>
<protein>
    <submittedName>
        <fullName evidence="1">5621_t:CDS:1</fullName>
    </submittedName>
</protein>
<dbReference type="Proteomes" id="UP000789366">
    <property type="component" value="Unassembled WGS sequence"/>
</dbReference>
<evidence type="ECO:0000313" key="1">
    <source>
        <dbReference type="EMBL" id="CAG8792996.1"/>
    </source>
</evidence>
<comment type="caution">
    <text evidence="1">The sequence shown here is derived from an EMBL/GenBank/DDBJ whole genome shotgun (WGS) entry which is preliminary data.</text>
</comment>
<organism evidence="1 2">
    <name type="scientific">Cetraspora pellucida</name>
    <dbReference type="NCBI Taxonomy" id="1433469"/>
    <lineage>
        <taxon>Eukaryota</taxon>
        <taxon>Fungi</taxon>
        <taxon>Fungi incertae sedis</taxon>
        <taxon>Mucoromycota</taxon>
        <taxon>Glomeromycotina</taxon>
        <taxon>Glomeromycetes</taxon>
        <taxon>Diversisporales</taxon>
        <taxon>Gigasporaceae</taxon>
        <taxon>Cetraspora</taxon>
    </lineage>
</organism>
<sequence>MKNQTIEKTPMVIPDIIMFLSEEVEGYFTEEVLNEEEKFLYGESSKVPLFTLTDVKKMPTILCESVEKETKGSL</sequence>
<gene>
    <name evidence="1" type="ORF">SPELUC_LOCUS17395</name>
</gene>